<accession>A0ABS8HK68</accession>
<dbReference type="EMBL" id="JAJGQJ010000117">
    <property type="protein sequence ID" value="MCC4622591.1"/>
    <property type="molecule type" value="Genomic_DNA"/>
</dbReference>
<sequence>MDIKFQKVAGMFFSKKMAFLVILNFSAAMSAHAENKDSQLNLDEIVSKFYDSAKPVNYETFRDIGLSEFRQVSSSRSLNIAFRSAALKTKDQYGVSFVEFRVPPELDKGVSFAYMELTPGRCYEVSKIKQKFALTPYVLPPNPHAPLTDVSKDVFYKTNLGETSVYVKASSKGECLLGLTRSRN</sequence>
<keyword evidence="3" id="KW-1185">Reference proteome</keyword>
<dbReference type="Proteomes" id="UP001199206">
    <property type="component" value="Unassembled WGS sequence"/>
</dbReference>
<feature type="chain" id="PRO_5046899058" evidence="1">
    <location>
        <begin position="34"/>
        <end position="184"/>
    </location>
</feature>
<protein>
    <submittedName>
        <fullName evidence="2">Uncharacterized protein</fullName>
    </submittedName>
</protein>
<evidence type="ECO:0000313" key="2">
    <source>
        <dbReference type="EMBL" id="MCC4622591.1"/>
    </source>
</evidence>
<comment type="caution">
    <text evidence="2">The sequence shown here is derived from an EMBL/GenBank/DDBJ whole genome shotgun (WGS) entry which is preliminary data.</text>
</comment>
<keyword evidence="1" id="KW-0732">Signal</keyword>
<organism evidence="2 3">
    <name type="scientific">Xanthomonas cassavae CFBP 4642</name>
    <dbReference type="NCBI Taxonomy" id="1219375"/>
    <lineage>
        <taxon>Bacteria</taxon>
        <taxon>Pseudomonadati</taxon>
        <taxon>Pseudomonadota</taxon>
        <taxon>Gammaproteobacteria</taxon>
        <taxon>Lysobacterales</taxon>
        <taxon>Lysobacteraceae</taxon>
        <taxon>Xanthomonas</taxon>
    </lineage>
</organism>
<feature type="signal peptide" evidence="1">
    <location>
        <begin position="1"/>
        <end position="33"/>
    </location>
</feature>
<evidence type="ECO:0000256" key="1">
    <source>
        <dbReference type="SAM" id="SignalP"/>
    </source>
</evidence>
<evidence type="ECO:0000313" key="3">
    <source>
        <dbReference type="Proteomes" id="UP001199206"/>
    </source>
</evidence>
<proteinExistence type="predicted"/>
<reference evidence="2 3" key="1">
    <citation type="submission" date="2021-10" db="EMBL/GenBank/DDBJ databases">
        <title>Genome sequencing of Xanthomonas strains from NCPPB.</title>
        <authorList>
            <person name="Hussein R."/>
            <person name="Harrison J."/>
            <person name="Studholme D.J."/>
            <person name="Vicente J."/>
            <person name="Grant M."/>
        </authorList>
    </citation>
    <scope>NUCLEOTIDE SEQUENCE [LARGE SCALE GENOMIC DNA]</scope>
    <source>
        <strain evidence="2 3">NCPPB 101</strain>
    </source>
</reference>
<name>A0ABS8HK68_9XANT</name>
<gene>
    <name evidence="2" type="ORF">LL965_22040</name>
</gene>